<name>A0AAJ5C044_9SPHI</name>
<feature type="region of interest" description="Disordered" evidence="1">
    <location>
        <begin position="1"/>
        <end position="25"/>
    </location>
</feature>
<accession>A0AAJ5C044</accession>
<dbReference type="Proteomes" id="UP000215355">
    <property type="component" value="Chromosome 1"/>
</dbReference>
<reference evidence="2 3" key="1">
    <citation type="submission" date="2017-06" db="EMBL/GenBank/DDBJ databases">
        <authorList>
            <consortium name="Pathogen Informatics"/>
        </authorList>
    </citation>
    <scope>NUCLEOTIDE SEQUENCE [LARGE SCALE GENOMIC DNA]</scope>
    <source>
        <strain evidence="2 3">NCTC12149</strain>
    </source>
</reference>
<gene>
    <name evidence="2" type="ORF">SAMEA4412673_01712</name>
</gene>
<dbReference type="RefSeq" id="WP_261771997.1">
    <property type="nucleotide sequence ID" value="NZ_DAMBSL010000003.1"/>
</dbReference>
<dbReference type="EMBL" id="LT906468">
    <property type="protein sequence ID" value="SNV49183.1"/>
    <property type="molecule type" value="Genomic_DNA"/>
</dbReference>
<evidence type="ECO:0000313" key="2">
    <source>
        <dbReference type="EMBL" id="SNV49183.1"/>
    </source>
</evidence>
<organism evidence="2 3">
    <name type="scientific">Sphingobacterium mizutaii</name>
    <dbReference type="NCBI Taxonomy" id="1010"/>
    <lineage>
        <taxon>Bacteria</taxon>
        <taxon>Pseudomonadati</taxon>
        <taxon>Bacteroidota</taxon>
        <taxon>Sphingobacteriia</taxon>
        <taxon>Sphingobacteriales</taxon>
        <taxon>Sphingobacteriaceae</taxon>
        <taxon>Sphingobacterium</taxon>
    </lineage>
</organism>
<feature type="compositionally biased region" description="Basic and acidic residues" evidence="1">
    <location>
        <begin position="1"/>
        <end position="22"/>
    </location>
</feature>
<proteinExistence type="predicted"/>
<dbReference type="KEGG" id="smiz:4412673_01712"/>
<evidence type="ECO:0000256" key="1">
    <source>
        <dbReference type="SAM" id="MobiDB-lite"/>
    </source>
</evidence>
<sequence>MEKKLTSLCSKKDHDSGEDKQLRSSSQIPVSYIALKWTFFGQY</sequence>
<protein>
    <submittedName>
        <fullName evidence="2">Uncharacterized protein</fullName>
    </submittedName>
</protein>
<dbReference type="AlphaFoldDB" id="A0AAJ5C044"/>
<evidence type="ECO:0000313" key="3">
    <source>
        <dbReference type="Proteomes" id="UP000215355"/>
    </source>
</evidence>